<evidence type="ECO:0000313" key="1">
    <source>
        <dbReference type="EMBL" id="CZT42517.1"/>
    </source>
</evidence>
<keyword evidence="2" id="KW-1185">Reference proteome</keyword>
<evidence type="ECO:0000313" key="2">
    <source>
        <dbReference type="Proteomes" id="UP000177625"/>
    </source>
</evidence>
<sequence>MTGAAGSGKTMILKLLNGRTTCSFAGWHPDYFGEGIHELLQKPSMSIIEAINDLDVLIVELNIYRFIFRKYLWMKSVPGTPEHIISESSRELSPAWGQAVQGKPIPIDEYRVQDLKKSLNAQISSSTDPASWRPHRLTPKSGPKRGLINGTIGVVIGFALDPGENVMVTEMTGQHRDFRFAPWNTTSLLTLPVHSVPLSDLSKMANIKIKSSPPSAQLLFAVVLIKWTNVSQPEHNSHLLLRGRSRFIKVKG</sequence>
<proteinExistence type="predicted"/>
<reference evidence="2" key="1">
    <citation type="submission" date="2016-03" db="EMBL/GenBank/DDBJ databases">
        <authorList>
            <person name="Guldener U."/>
        </authorList>
    </citation>
    <scope>NUCLEOTIDE SEQUENCE [LARGE SCALE GENOMIC DNA]</scope>
</reference>
<protein>
    <submittedName>
        <fullName evidence="1">Uncharacterized protein</fullName>
    </submittedName>
</protein>
<gene>
    <name evidence="1" type="ORF">RSE6_02435</name>
</gene>
<dbReference type="EMBL" id="FJVC01000094">
    <property type="protein sequence ID" value="CZT42517.1"/>
    <property type="molecule type" value="Genomic_DNA"/>
</dbReference>
<accession>A0A1E1M069</accession>
<dbReference type="Proteomes" id="UP000177625">
    <property type="component" value="Unassembled WGS sequence"/>
</dbReference>
<name>A0A1E1M069_RHYSE</name>
<dbReference type="AlphaFoldDB" id="A0A1E1M069"/>
<organism evidence="1 2">
    <name type="scientific">Rhynchosporium secalis</name>
    <name type="common">Barley scald fungus</name>
    <dbReference type="NCBI Taxonomy" id="38038"/>
    <lineage>
        <taxon>Eukaryota</taxon>
        <taxon>Fungi</taxon>
        <taxon>Dikarya</taxon>
        <taxon>Ascomycota</taxon>
        <taxon>Pezizomycotina</taxon>
        <taxon>Leotiomycetes</taxon>
        <taxon>Helotiales</taxon>
        <taxon>Ploettnerulaceae</taxon>
        <taxon>Rhynchosporium</taxon>
    </lineage>
</organism>